<protein>
    <recommendedName>
        <fullName evidence="3">DUF4157 domain-containing protein</fullName>
    </recommendedName>
</protein>
<comment type="caution">
    <text evidence="1">The sequence shown here is derived from an EMBL/GenBank/DDBJ whole genome shotgun (WGS) entry which is preliminary data.</text>
</comment>
<sequence length="122" mass="14044">MFKFKGEFEKTAIYETKLFGKGTGLTIPGIGIIVGEEIFSKNKDPWLIKHEYGHILQKAKYGHFKFYTQIAIKSLCSAAKQSIFNHHQHAFHPVEIAANQLAYEYFNQPKDWPVKRFPLSAV</sequence>
<accession>A0A4V5NXA8</accession>
<reference evidence="1 2" key="1">
    <citation type="submission" date="2019-04" db="EMBL/GenBank/DDBJ databases">
        <title>Pedobacter sp. AR-3-17 sp. nov., isolated from Arctic soil.</title>
        <authorList>
            <person name="Dahal R.H."/>
            <person name="Kim D.-U."/>
        </authorList>
    </citation>
    <scope>NUCLEOTIDE SEQUENCE [LARGE SCALE GENOMIC DNA]</scope>
    <source>
        <strain evidence="1 2">AR-3-17</strain>
    </source>
</reference>
<evidence type="ECO:0000313" key="2">
    <source>
        <dbReference type="Proteomes" id="UP000308181"/>
    </source>
</evidence>
<evidence type="ECO:0000313" key="1">
    <source>
        <dbReference type="EMBL" id="TKB97927.1"/>
    </source>
</evidence>
<evidence type="ECO:0008006" key="3">
    <source>
        <dbReference type="Google" id="ProtNLM"/>
    </source>
</evidence>
<dbReference type="EMBL" id="SWBP01000003">
    <property type="protein sequence ID" value="TKB97927.1"/>
    <property type="molecule type" value="Genomic_DNA"/>
</dbReference>
<dbReference type="Proteomes" id="UP000308181">
    <property type="component" value="Unassembled WGS sequence"/>
</dbReference>
<name>A0A4V5NXA8_9SPHI</name>
<keyword evidence="2" id="KW-1185">Reference proteome</keyword>
<gene>
    <name evidence="1" type="ORF">FA046_11320</name>
</gene>
<dbReference type="RefSeq" id="WP_136826565.1">
    <property type="nucleotide sequence ID" value="NZ_SWBP01000003.1"/>
</dbReference>
<organism evidence="1 2">
    <name type="scientific">Pedobacter cryophilus</name>
    <dbReference type="NCBI Taxonomy" id="2571271"/>
    <lineage>
        <taxon>Bacteria</taxon>
        <taxon>Pseudomonadati</taxon>
        <taxon>Bacteroidota</taxon>
        <taxon>Sphingobacteriia</taxon>
        <taxon>Sphingobacteriales</taxon>
        <taxon>Sphingobacteriaceae</taxon>
        <taxon>Pedobacter</taxon>
    </lineage>
</organism>
<dbReference type="AlphaFoldDB" id="A0A4V5NXA8"/>
<dbReference type="OrthoDB" id="825401at2"/>
<proteinExistence type="predicted"/>